<dbReference type="EMBL" id="CP091508">
    <property type="protein sequence ID" value="UOO81981.1"/>
    <property type="molecule type" value="Genomic_DNA"/>
</dbReference>
<proteinExistence type="predicted"/>
<evidence type="ECO:0000256" key="1">
    <source>
        <dbReference type="SAM" id="Coils"/>
    </source>
</evidence>
<evidence type="ECO:0000256" key="2">
    <source>
        <dbReference type="SAM" id="MobiDB-lite"/>
    </source>
</evidence>
<feature type="region of interest" description="Disordered" evidence="2">
    <location>
        <begin position="110"/>
        <end position="136"/>
    </location>
</feature>
<feature type="signal peptide" evidence="3">
    <location>
        <begin position="1"/>
        <end position="20"/>
    </location>
</feature>
<dbReference type="Proteomes" id="UP000829817">
    <property type="component" value="Chromosome"/>
</dbReference>
<dbReference type="RefSeq" id="WP_244785243.1">
    <property type="nucleotide sequence ID" value="NZ_CP091508.1"/>
</dbReference>
<keyword evidence="3" id="KW-0732">Signal</keyword>
<keyword evidence="5" id="KW-1185">Reference proteome</keyword>
<gene>
    <name evidence="4" type="ORF">LVJ83_00435</name>
</gene>
<evidence type="ECO:0008006" key="6">
    <source>
        <dbReference type="Google" id="ProtNLM"/>
    </source>
</evidence>
<name>A0ABY4DZ52_9NEIS</name>
<organism evidence="4 5">
    <name type="scientific">Uruburuella testudinis</name>
    <dbReference type="NCBI Taxonomy" id="1282863"/>
    <lineage>
        <taxon>Bacteria</taxon>
        <taxon>Pseudomonadati</taxon>
        <taxon>Pseudomonadota</taxon>
        <taxon>Betaproteobacteria</taxon>
        <taxon>Neisseriales</taxon>
        <taxon>Neisseriaceae</taxon>
        <taxon>Uruburuella</taxon>
    </lineage>
</organism>
<feature type="coiled-coil region" evidence="1">
    <location>
        <begin position="141"/>
        <end position="194"/>
    </location>
</feature>
<evidence type="ECO:0000313" key="5">
    <source>
        <dbReference type="Proteomes" id="UP000829817"/>
    </source>
</evidence>
<evidence type="ECO:0000313" key="4">
    <source>
        <dbReference type="EMBL" id="UOO81981.1"/>
    </source>
</evidence>
<accession>A0ABY4DZ52</accession>
<sequence length="197" mass="21475">MSLPGLSACLLAGFAQPLHAATYICQIDGKAVFTTEKQGRHCQLSSMNGISDAPTDSASAPAGNDNISRIWEKEQFGSYDDIKILPTVRNNSVTNTAEAAAPPMNVRLRNQPRKNNAKSKAAPRTAAPVIAPPPKPQLTRRQILQNEVRNEQSALVRAQAQLNVARKKGDKAKITRLEQAVRDREANIRAIKSEMGR</sequence>
<reference evidence="4 5" key="1">
    <citation type="journal article" date="2022" name="Res Sq">
        <title>Evolution of multicellular longitudinally dividing oral cavity symbionts (Neisseriaceae).</title>
        <authorList>
            <person name="Nyongesa S."/>
            <person name="Weber P."/>
            <person name="Bernet E."/>
            <person name="Pullido F."/>
            <person name="Nieckarz M."/>
            <person name="Delaby M."/>
            <person name="Nieves C."/>
            <person name="Viehboeck T."/>
            <person name="Krause N."/>
            <person name="Rivera-Millot A."/>
            <person name="Nakamura A."/>
            <person name="Vischer N."/>
            <person name="VanNieuwenhze M."/>
            <person name="Brun Y."/>
            <person name="Cava F."/>
            <person name="Bulgheresi S."/>
            <person name="Veyrier F."/>
        </authorList>
    </citation>
    <scope>NUCLEOTIDE SEQUENCE [LARGE SCALE GENOMIC DNA]</scope>
    <source>
        <strain evidence="4 5">CCUG 63373m</strain>
    </source>
</reference>
<feature type="chain" id="PRO_5046210600" description="DUF4124 domain-containing protein" evidence="3">
    <location>
        <begin position="21"/>
        <end position="197"/>
    </location>
</feature>
<evidence type="ECO:0000256" key="3">
    <source>
        <dbReference type="SAM" id="SignalP"/>
    </source>
</evidence>
<protein>
    <recommendedName>
        <fullName evidence="6">DUF4124 domain-containing protein</fullName>
    </recommendedName>
</protein>
<keyword evidence="1" id="KW-0175">Coiled coil</keyword>